<feature type="region of interest" description="Disordered" evidence="5">
    <location>
        <begin position="1"/>
        <end position="20"/>
    </location>
</feature>
<dbReference type="GO" id="GO:0016787">
    <property type="term" value="F:hydrolase activity"/>
    <property type="evidence" value="ECO:0007669"/>
    <property type="project" value="UniProtKB-KW"/>
</dbReference>
<keyword evidence="2" id="KW-0540">Nuclease</keyword>
<dbReference type="CDD" id="cd09877">
    <property type="entry name" value="PIN_YacL-like"/>
    <property type="match status" value="1"/>
</dbReference>
<dbReference type="EMBL" id="MFJZ01000056">
    <property type="protein sequence ID" value="OGG29203.1"/>
    <property type="molecule type" value="Genomic_DNA"/>
</dbReference>
<dbReference type="InterPro" id="IPR029060">
    <property type="entry name" value="PIN-like_dom_sf"/>
</dbReference>
<gene>
    <name evidence="7" type="ORF">A2973_03690</name>
</gene>
<evidence type="ECO:0000256" key="3">
    <source>
        <dbReference type="ARBA" id="ARBA00022801"/>
    </source>
</evidence>
<feature type="compositionally biased region" description="Polar residues" evidence="5">
    <location>
        <begin position="1"/>
        <end position="10"/>
    </location>
</feature>
<evidence type="ECO:0000256" key="1">
    <source>
        <dbReference type="ARBA" id="ARBA00001946"/>
    </source>
</evidence>
<dbReference type="PANTHER" id="PTHR11603">
    <property type="entry name" value="AAA FAMILY ATPASE"/>
    <property type="match status" value="1"/>
</dbReference>
<reference evidence="7 8" key="1">
    <citation type="journal article" date="2016" name="Nat. Commun.">
        <title>Thousands of microbial genomes shed light on interconnected biogeochemical processes in an aquifer system.</title>
        <authorList>
            <person name="Anantharaman K."/>
            <person name="Brown C.T."/>
            <person name="Hug L.A."/>
            <person name="Sharon I."/>
            <person name="Castelle C.J."/>
            <person name="Probst A.J."/>
            <person name="Thomas B.C."/>
            <person name="Singh A."/>
            <person name="Wilkins M.J."/>
            <person name="Karaoz U."/>
            <person name="Brodie E.L."/>
            <person name="Williams K.H."/>
            <person name="Hubbard S.S."/>
            <person name="Banfield J.F."/>
        </authorList>
    </citation>
    <scope>NUCLEOTIDE SEQUENCE [LARGE SCALE GENOMIC DNA]</scope>
</reference>
<dbReference type="InterPro" id="IPR002716">
    <property type="entry name" value="PIN_dom"/>
</dbReference>
<dbReference type="SUPFAM" id="SSF88723">
    <property type="entry name" value="PIN domain-like"/>
    <property type="match status" value="1"/>
</dbReference>
<evidence type="ECO:0000259" key="6">
    <source>
        <dbReference type="PROSITE" id="PS50926"/>
    </source>
</evidence>
<feature type="region of interest" description="Disordered" evidence="5">
    <location>
        <begin position="52"/>
        <end position="71"/>
    </location>
</feature>
<proteinExistence type="predicted"/>
<evidence type="ECO:0000256" key="4">
    <source>
        <dbReference type="ARBA" id="ARBA00022842"/>
    </source>
</evidence>
<comment type="caution">
    <text evidence="7">The sequence shown here is derived from an EMBL/GenBank/DDBJ whole genome shotgun (WGS) entry which is preliminary data.</text>
</comment>
<dbReference type="STRING" id="1798396.A2973_03690"/>
<dbReference type="Proteomes" id="UP000176409">
    <property type="component" value="Unassembled WGS sequence"/>
</dbReference>
<accession>A0A1F6AXE7</accession>
<organism evidence="7 8">
    <name type="scientific">Candidatus Gottesmanbacteria bacterium RIFCSPLOWO2_01_FULL_49_10</name>
    <dbReference type="NCBI Taxonomy" id="1798396"/>
    <lineage>
        <taxon>Bacteria</taxon>
        <taxon>Candidatus Gottesmaniibacteriota</taxon>
    </lineage>
</organism>
<dbReference type="PANTHER" id="PTHR11603:SF147">
    <property type="entry name" value="MEMBRANE PROTEIN"/>
    <property type="match status" value="1"/>
</dbReference>
<evidence type="ECO:0000313" key="7">
    <source>
        <dbReference type="EMBL" id="OGG29203.1"/>
    </source>
</evidence>
<evidence type="ECO:0000313" key="8">
    <source>
        <dbReference type="Proteomes" id="UP000176409"/>
    </source>
</evidence>
<feature type="domain" description="TRAM" evidence="6">
    <location>
        <begin position="205"/>
        <end position="266"/>
    </location>
</feature>
<dbReference type="InterPro" id="IPR052041">
    <property type="entry name" value="Nucleic_acid_metab_PIN/TRAM"/>
</dbReference>
<evidence type="ECO:0000256" key="2">
    <source>
        <dbReference type="ARBA" id="ARBA00022722"/>
    </source>
</evidence>
<evidence type="ECO:0000256" key="5">
    <source>
        <dbReference type="SAM" id="MobiDB-lite"/>
    </source>
</evidence>
<dbReference type="SMART" id="SM00670">
    <property type="entry name" value="PINc"/>
    <property type="match status" value="1"/>
</dbReference>
<keyword evidence="4" id="KW-0460">Magnesium</keyword>
<comment type="cofactor">
    <cofactor evidence="1">
        <name>Mg(2+)</name>
        <dbReference type="ChEBI" id="CHEBI:18420"/>
    </cofactor>
</comment>
<protein>
    <recommendedName>
        <fullName evidence="6">TRAM domain-containing protein</fullName>
    </recommendedName>
</protein>
<sequence>MKKAQTSRSDGTGHEAVRISPSGKIRPIALGAGFTQALAREIVRNLTTLGQMTTRPFRRTPKGEKTKQPPGDYLTLLDTSTLIDGRILPIVNSGFVIGTLLVPEFVLREMQHIADSSDPVRRAKGRRGLEVVGKLKGQKVNAGVKMRVVGEDVADVVEVDHKLLALAKRWNAKLVTVDFNLAQLARAQGVKVLNINDLGQALKMAIVPGEELTIKITHEGREREQGVGYLTDGTMIVVDQARDKVGQDVAISITKVHQTPAGQLFFARLK</sequence>
<dbReference type="PROSITE" id="PS50926">
    <property type="entry name" value="TRAM"/>
    <property type="match status" value="1"/>
</dbReference>
<keyword evidence="3" id="KW-0378">Hydrolase</keyword>
<dbReference type="InterPro" id="IPR002792">
    <property type="entry name" value="TRAM_dom"/>
</dbReference>
<dbReference type="AlphaFoldDB" id="A0A1F6AXE7"/>
<dbReference type="Pfam" id="PF01938">
    <property type="entry name" value="TRAM"/>
    <property type="match status" value="1"/>
</dbReference>
<dbReference type="GO" id="GO:0004518">
    <property type="term" value="F:nuclease activity"/>
    <property type="evidence" value="ECO:0007669"/>
    <property type="project" value="UniProtKB-KW"/>
</dbReference>
<name>A0A1F6AXE7_9BACT</name>
<dbReference type="Gene3D" id="3.40.50.1010">
    <property type="entry name" value="5'-nuclease"/>
    <property type="match status" value="1"/>
</dbReference>